<dbReference type="EMBL" id="CSBK01002441">
    <property type="protein sequence ID" value="COZ83471.1"/>
    <property type="molecule type" value="Genomic_DNA"/>
</dbReference>
<proteinExistence type="predicted"/>
<dbReference type="AlphaFoldDB" id="A0A654TLQ0"/>
<gene>
    <name evidence="1" type="ORF">ERS007681_04782</name>
    <name evidence="2" type="ORF">ERS007739_04176</name>
</gene>
<dbReference type="EMBL" id="CFOE01001415">
    <property type="protein sequence ID" value="CFE50793.1"/>
    <property type="molecule type" value="Genomic_DNA"/>
</dbReference>
<evidence type="ECO:0000313" key="4">
    <source>
        <dbReference type="Proteomes" id="UP000048289"/>
    </source>
</evidence>
<sequence>MVATGCALKRVHLVSCPLVAATTISAMSPLTT</sequence>
<evidence type="ECO:0000313" key="1">
    <source>
        <dbReference type="EMBL" id="CFE50793.1"/>
    </source>
</evidence>
<protein>
    <submittedName>
        <fullName evidence="1">Uncharacterized protein</fullName>
    </submittedName>
</protein>
<accession>A0A654TLQ0</accession>
<name>A0A654TLQ0_MYCTX</name>
<dbReference type="Proteomes" id="UP000039021">
    <property type="component" value="Unassembled WGS sequence"/>
</dbReference>
<reference evidence="3 4" key="2">
    <citation type="submission" date="2015-03" db="EMBL/GenBank/DDBJ databases">
        <authorList>
            <consortium name="Pathogen Informatics"/>
        </authorList>
    </citation>
    <scope>NUCLEOTIDE SEQUENCE [LARGE SCALE GENOMIC DNA]</scope>
    <source>
        <strain evidence="1 4">G09901357</strain>
        <strain evidence="3">N09902308</strain>
    </source>
</reference>
<dbReference type="Proteomes" id="UP000048289">
    <property type="component" value="Unassembled WGS sequence"/>
</dbReference>
<evidence type="ECO:0000313" key="3">
    <source>
        <dbReference type="Proteomes" id="UP000039021"/>
    </source>
</evidence>
<reference evidence="2" key="1">
    <citation type="submission" date="2015-03" db="EMBL/GenBank/DDBJ databases">
        <authorList>
            <consortium name="Pathogen Informatics"/>
            <person name="Murphy D."/>
        </authorList>
    </citation>
    <scope>NUCLEOTIDE SEQUENCE</scope>
    <source>
        <strain evidence="2">N09902308</strain>
    </source>
</reference>
<evidence type="ECO:0000313" key="2">
    <source>
        <dbReference type="EMBL" id="COZ83471.1"/>
    </source>
</evidence>
<organism evidence="1 4">
    <name type="scientific">Mycobacterium tuberculosis</name>
    <dbReference type="NCBI Taxonomy" id="1773"/>
    <lineage>
        <taxon>Bacteria</taxon>
        <taxon>Bacillati</taxon>
        <taxon>Actinomycetota</taxon>
        <taxon>Actinomycetes</taxon>
        <taxon>Mycobacteriales</taxon>
        <taxon>Mycobacteriaceae</taxon>
        <taxon>Mycobacterium</taxon>
        <taxon>Mycobacterium tuberculosis complex</taxon>
    </lineage>
</organism>